<reference evidence="1 2" key="1">
    <citation type="journal article" date="2016" name="Genome Announc.">
        <title>First Complete Genome Sequence of a Subdivision 6 Acidobacterium Strain.</title>
        <authorList>
            <person name="Huang S."/>
            <person name="Vieira S."/>
            <person name="Bunk B."/>
            <person name="Riedel T."/>
            <person name="Sproer C."/>
            <person name="Overmann J."/>
        </authorList>
    </citation>
    <scope>NUCLEOTIDE SEQUENCE [LARGE SCALE GENOMIC DNA]</scope>
    <source>
        <strain evidence="2">DSM 100886 HEG_-6_39</strain>
    </source>
</reference>
<dbReference type="Pfam" id="PF13489">
    <property type="entry name" value="Methyltransf_23"/>
    <property type="match status" value="1"/>
</dbReference>
<protein>
    <recommendedName>
        <fullName evidence="3">Methyltransferase type 11 domain-containing protein</fullName>
    </recommendedName>
</protein>
<evidence type="ECO:0000313" key="2">
    <source>
        <dbReference type="Proteomes" id="UP000076079"/>
    </source>
</evidence>
<evidence type="ECO:0000313" key="1">
    <source>
        <dbReference type="EMBL" id="AMY10613.1"/>
    </source>
</evidence>
<gene>
    <name evidence="1" type="ORF">LuPra_03851</name>
</gene>
<dbReference type="STRING" id="1855912.LuPra_03851"/>
<dbReference type="EMBL" id="CP015136">
    <property type="protein sequence ID" value="AMY10613.1"/>
    <property type="molecule type" value="Genomic_DNA"/>
</dbReference>
<dbReference type="InterPro" id="IPR029063">
    <property type="entry name" value="SAM-dependent_MTases_sf"/>
</dbReference>
<evidence type="ECO:0008006" key="3">
    <source>
        <dbReference type="Google" id="ProtNLM"/>
    </source>
</evidence>
<sequence>MRRGARCSVAPARLPLPVADTPERSLASRLFGWTRRGDGTGGGGRDAGPPVGTKVLAKLLAALAHREAPVVLDLGPVVGSNVSFLGEQLGCKLRVEDLFADIDRLTREQRLDTLSEFLAARFSCEHESLDAVLCWDVLDYMDKKAAAVLSQQVVRWVKPGGVVLCFFSTVATPAPVYTRYVIADTNHLLYRTAPAAHGKRTVYQNRDIERLFEGLGVTESFLLLNKTREVLLRKKAPAAAKP</sequence>
<reference evidence="2" key="2">
    <citation type="submission" date="2016-04" db="EMBL/GenBank/DDBJ databases">
        <title>First Complete Genome Sequence of a Subdivision 6 Acidobacterium.</title>
        <authorList>
            <person name="Huang S."/>
            <person name="Vieira S."/>
            <person name="Bunk B."/>
            <person name="Riedel T."/>
            <person name="Sproeer C."/>
            <person name="Overmann J."/>
        </authorList>
    </citation>
    <scope>NUCLEOTIDE SEQUENCE [LARGE SCALE GENOMIC DNA]</scope>
    <source>
        <strain evidence="2">DSM 100886 HEG_-6_39</strain>
    </source>
</reference>
<proteinExistence type="predicted"/>
<dbReference type="PATRIC" id="fig|1813736.3.peg.4057"/>
<accession>A0A143PR31</accession>
<dbReference type="SUPFAM" id="SSF53335">
    <property type="entry name" value="S-adenosyl-L-methionine-dependent methyltransferases"/>
    <property type="match status" value="1"/>
</dbReference>
<dbReference type="Gene3D" id="3.40.50.150">
    <property type="entry name" value="Vaccinia Virus protein VP39"/>
    <property type="match status" value="1"/>
</dbReference>
<keyword evidence="2" id="KW-1185">Reference proteome</keyword>
<organism evidence="1 2">
    <name type="scientific">Luteitalea pratensis</name>
    <dbReference type="NCBI Taxonomy" id="1855912"/>
    <lineage>
        <taxon>Bacteria</taxon>
        <taxon>Pseudomonadati</taxon>
        <taxon>Acidobacteriota</taxon>
        <taxon>Vicinamibacteria</taxon>
        <taxon>Vicinamibacterales</taxon>
        <taxon>Vicinamibacteraceae</taxon>
        <taxon>Luteitalea</taxon>
    </lineage>
</organism>
<dbReference type="KEGG" id="abac:LuPra_03851"/>
<name>A0A143PR31_LUTPR</name>
<dbReference type="Proteomes" id="UP000076079">
    <property type="component" value="Chromosome"/>
</dbReference>
<dbReference type="AlphaFoldDB" id="A0A143PR31"/>